<keyword evidence="3" id="KW-0337">GPI-anchor biosynthesis</keyword>
<gene>
    <name evidence="7" type="ORF">OSTQU699_LOCUS7287</name>
</gene>
<comment type="caution">
    <text evidence="7">The sequence shown here is derived from an EMBL/GenBank/DDBJ whole genome shotgun (WGS) entry which is preliminary data.</text>
</comment>
<dbReference type="PIRSF" id="PIRSF019663">
    <property type="entry name" value="Legumain"/>
    <property type="match status" value="1"/>
</dbReference>
<dbReference type="Gene3D" id="3.40.50.1460">
    <property type="match status" value="1"/>
</dbReference>
<dbReference type="EMBL" id="CAJHUC010001660">
    <property type="protein sequence ID" value="CAD7701930.1"/>
    <property type="molecule type" value="Genomic_DNA"/>
</dbReference>
<evidence type="ECO:0000256" key="1">
    <source>
        <dbReference type="ARBA" id="ARBA00004687"/>
    </source>
</evidence>
<feature type="active site" description="Nucleophile" evidence="5">
    <location>
        <position position="192"/>
    </location>
</feature>
<reference evidence="7" key="1">
    <citation type="submission" date="2020-12" db="EMBL/GenBank/DDBJ databases">
        <authorList>
            <person name="Iha C."/>
        </authorList>
    </citation>
    <scope>NUCLEOTIDE SEQUENCE</scope>
</reference>
<evidence type="ECO:0000313" key="7">
    <source>
        <dbReference type="EMBL" id="CAD7701930.1"/>
    </source>
</evidence>
<evidence type="ECO:0000256" key="2">
    <source>
        <dbReference type="ARBA" id="ARBA00009941"/>
    </source>
</evidence>
<proteinExistence type="inferred from homology"/>
<name>A0A8S1J2Z6_9CHLO</name>
<feature type="active site" evidence="5">
    <location>
        <position position="150"/>
    </location>
</feature>
<dbReference type="InterPro" id="IPR028361">
    <property type="entry name" value="GPI_transamidase"/>
</dbReference>
<organism evidence="7 8">
    <name type="scientific">Ostreobium quekettii</name>
    <dbReference type="NCBI Taxonomy" id="121088"/>
    <lineage>
        <taxon>Eukaryota</taxon>
        <taxon>Viridiplantae</taxon>
        <taxon>Chlorophyta</taxon>
        <taxon>core chlorophytes</taxon>
        <taxon>Ulvophyceae</taxon>
        <taxon>TCBD clade</taxon>
        <taxon>Bryopsidales</taxon>
        <taxon>Ostreobineae</taxon>
        <taxon>Ostreobiaceae</taxon>
        <taxon>Ostreobium</taxon>
    </lineage>
</organism>
<evidence type="ECO:0000256" key="6">
    <source>
        <dbReference type="SAM" id="SignalP"/>
    </source>
</evidence>
<dbReference type="AlphaFoldDB" id="A0A8S1J2Z6"/>
<dbReference type="Proteomes" id="UP000708148">
    <property type="component" value="Unassembled WGS sequence"/>
</dbReference>
<evidence type="ECO:0000256" key="3">
    <source>
        <dbReference type="ARBA" id="ARBA00022502"/>
    </source>
</evidence>
<dbReference type="GO" id="GO:0016255">
    <property type="term" value="P:attachment of GPI anchor to protein"/>
    <property type="evidence" value="ECO:0007669"/>
    <property type="project" value="InterPro"/>
</dbReference>
<dbReference type="GO" id="GO:0006508">
    <property type="term" value="P:proteolysis"/>
    <property type="evidence" value="ECO:0007669"/>
    <property type="project" value="InterPro"/>
</dbReference>
<evidence type="ECO:0000256" key="5">
    <source>
        <dbReference type="PIRSR" id="PIRSR019663-1"/>
    </source>
</evidence>
<evidence type="ECO:0008006" key="9">
    <source>
        <dbReference type="Google" id="ProtNLM"/>
    </source>
</evidence>
<dbReference type="PRINTS" id="PR00776">
    <property type="entry name" value="HEMOGLOBNASE"/>
</dbReference>
<accession>A0A8S1J2Z6</accession>
<feature type="chain" id="PRO_5035777724" description="GPI-anchor transamidase" evidence="6">
    <location>
        <begin position="24"/>
        <end position="326"/>
    </location>
</feature>
<dbReference type="InterPro" id="IPR001096">
    <property type="entry name" value="Peptidase_C13"/>
</dbReference>
<dbReference type="GO" id="GO:0006506">
    <property type="term" value="P:GPI anchor biosynthetic process"/>
    <property type="evidence" value="ECO:0007669"/>
    <property type="project" value="UniProtKB-KW"/>
</dbReference>
<dbReference type="PANTHER" id="PTHR48067:SF1">
    <property type="entry name" value="GPI-ANCHOR TRANSAMIDASE"/>
    <property type="match status" value="1"/>
</dbReference>
<protein>
    <recommendedName>
        <fullName evidence="9">GPI-anchor transamidase</fullName>
    </recommendedName>
</protein>
<dbReference type="Pfam" id="PF01650">
    <property type="entry name" value="Peptidase_C13"/>
    <property type="match status" value="1"/>
</dbReference>
<comment type="similarity">
    <text evidence="2">Belongs to the peptidase C13 family.</text>
</comment>
<dbReference type="GO" id="GO:0042765">
    <property type="term" value="C:GPI-anchor transamidase complex"/>
    <property type="evidence" value="ECO:0007669"/>
    <property type="project" value="InterPro"/>
</dbReference>
<dbReference type="PIRSF" id="PIRSF500138">
    <property type="entry name" value="GPI8"/>
    <property type="match status" value="1"/>
</dbReference>
<feature type="signal peptide" evidence="6">
    <location>
        <begin position="1"/>
        <end position="23"/>
    </location>
</feature>
<dbReference type="PANTHER" id="PTHR48067">
    <property type="entry name" value="GPI-ANCHOR TRANSAMIDASE"/>
    <property type="match status" value="1"/>
</dbReference>
<comment type="pathway">
    <text evidence="1">Glycolipid biosynthesis; glycosylphosphatidylinositol-anchor biosynthesis.</text>
</comment>
<evidence type="ECO:0000313" key="8">
    <source>
        <dbReference type="Proteomes" id="UP000708148"/>
    </source>
</evidence>
<dbReference type="OrthoDB" id="192611at2759"/>
<dbReference type="FunFam" id="3.40.50.1460:FF:000021">
    <property type="entry name" value="GPI-anchor transamidase"/>
    <property type="match status" value="1"/>
</dbReference>
<keyword evidence="4 6" id="KW-0732">Signal</keyword>
<dbReference type="GO" id="GO:0003923">
    <property type="term" value="F:GPI-anchor transamidase activity"/>
    <property type="evidence" value="ECO:0007669"/>
    <property type="project" value="InterPro"/>
</dbReference>
<sequence length="326" mass="36871">MPGIARWLGVLMLLLGAPRPSLCASMSHTSNWAVLVDASRYWFNYRHAANTLSMYRTVRRLGVPDSNIILMLGDDLACDARNGHPGRVFNNADHSVDLYGDSVEVDYRGYEVTVENFMRVLTGRHDPAVPRSKRLLSDQGSNVLVYITGHGGNEFLKFQDNEELMAQDLADAVAQMHEKGRYREMLFIADTCQASTLFSRFDSPNILTMASSKKDESSYSHHNDRDVGVSVIDRFTYHTLEFLEQVDMRSSVTLQNLFGIYRQDLLRSTFTYQSALFSRPLNRVKVTEFLGSVTVTEPTQEVYPLSNKERLLSSPRLTSAQVPPQN</sequence>
<evidence type="ECO:0000256" key="4">
    <source>
        <dbReference type="ARBA" id="ARBA00022729"/>
    </source>
</evidence>
<keyword evidence="8" id="KW-1185">Reference proteome</keyword>